<dbReference type="GO" id="GO:0004622">
    <property type="term" value="F:phosphatidylcholine lysophospholipase activity"/>
    <property type="evidence" value="ECO:0007669"/>
    <property type="project" value="TreeGrafter"/>
</dbReference>
<name>A0A1Y0D6J7_9GAMM</name>
<dbReference type="Proteomes" id="UP000243937">
    <property type="component" value="Chromosome"/>
</dbReference>
<dbReference type="OrthoDB" id="9786188at2"/>
<proteinExistence type="predicted"/>
<evidence type="ECO:0000313" key="3">
    <source>
        <dbReference type="EMBL" id="ART83161.1"/>
    </source>
</evidence>
<dbReference type="EMBL" id="CP021377">
    <property type="protein sequence ID" value="ART83161.1"/>
    <property type="molecule type" value="Genomic_DNA"/>
</dbReference>
<feature type="chain" id="PRO_5013367488" evidence="1">
    <location>
        <begin position="19"/>
        <end position="200"/>
    </location>
</feature>
<gene>
    <name evidence="3" type="ORF">CBP31_11505</name>
</gene>
<feature type="signal peptide" evidence="1">
    <location>
        <begin position="1"/>
        <end position="18"/>
    </location>
</feature>
<keyword evidence="1" id="KW-0732">Signal</keyword>
<dbReference type="Pfam" id="PF13472">
    <property type="entry name" value="Lipase_GDSL_2"/>
    <property type="match status" value="1"/>
</dbReference>
<organism evidence="3 4">
    <name type="scientific">Oceanisphaera profunda</name>
    <dbReference type="NCBI Taxonomy" id="1416627"/>
    <lineage>
        <taxon>Bacteria</taxon>
        <taxon>Pseudomonadati</taxon>
        <taxon>Pseudomonadota</taxon>
        <taxon>Gammaproteobacteria</taxon>
        <taxon>Aeromonadales</taxon>
        <taxon>Aeromonadaceae</taxon>
        <taxon>Oceanisphaera</taxon>
    </lineage>
</organism>
<dbReference type="RefSeq" id="WP_087037399.1">
    <property type="nucleotide sequence ID" value="NZ_CP021377.1"/>
</dbReference>
<accession>A0A1Y0D6J7</accession>
<evidence type="ECO:0000313" key="4">
    <source>
        <dbReference type="Proteomes" id="UP000243937"/>
    </source>
</evidence>
<sequence length="200" mass="21928">MPRVLLLLLMLVSSVTHANTILILGDSLSAGYRMNAQQAWPQLLAKRWQQEAVAVELINASVSGDTTQGGLQRLVPLLKKHQPSLVLLELGGNDGLRGLPPTLIEKNLAQMINLAQQSGAKVILTDIQLPPNYGRRYLQQFEGIFSDLAELHQLPLLPFFVAPLIGKAGMMMDDGIHPTAKAQDAIVEQVHNFVTPYLKP</sequence>
<dbReference type="GO" id="GO:0006629">
    <property type="term" value="P:lipid metabolic process"/>
    <property type="evidence" value="ECO:0007669"/>
    <property type="project" value="InterPro"/>
</dbReference>
<dbReference type="PROSITE" id="PS01098">
    <property type="entry name" value="LIPASE_GDSL_SER"/>
    <property type="match status" value="1"/>
</dbReference>
<protein>
    <submittedName>
        <fullName evidence="3">Arylesterase</fullName>
    </submittedName>
</protein>
<reference evidence="3 4" key="1">
    <citation type="journal article" date="2014" name="Int. J. Syst. Evol. Microbiol.">
        <title>Oceanisphaera profunda sp. nov., a marine bacterium isolated from deep-sea sediment, and emended description of the genus Oceanisphaera.</title>
        <authorList>
            <person name="Xu Z."/>
            <person name="Zhang X.Y."/>
            <person name="Su H.N."/>
            <person name="Yu Z.C."/>
            <person name="Liu C."/>
            <person name="Li H."/>
            <person name="Chen X.L."/>
            <person name="Song X.Y."/>
            <person name="Xie B.B."/>
            <person name="Qin Q.L."/>
            <person name="Zhou B.C."/>
            <person name="Shi M."/>
            <person name="Huang Y."/>
            <person name="Zhang Y.Z."/>
        </authorList>
    </citation>
    <scope>NUCLEOTIDE SEQUENCE [LARGE SCALE GENOMIC DNA]</scope>
    <source>
        <strain evidence="3 4">SM1222</strain>
    </source>
</reference>
<dbReference type="InterPro" id="IPR013830">
    <property type="entry name" value="SGNH_hydro"/>
</dbReference>
<dbReference type="PANTHER" id="PTHR30383">
    <property type="entry name" value="THIOESTERASE 1/PROTEASE 1/LYSOPHOSPHOLIPASE L1"/>
    <property type="match status" value="1"/>
</dbReference>
<keyword evidence="4" id="KW-1185">Reference proteome</keyword>
<dbReference type="AlphaFoldDB" id="A0A1Y0D6J7"/>
<dbReference type="InterPro" id="IPR036514">
    <property type="entry name" value="SGNH_hydro_sf"/>
</dbReference>
<dbReference type="SUPFAM" id="SSF52266">
    <property type="entry name" value="SGNH hydrolase"/>
    <property type="match status" value="1"/>
</dbReference>
<dbReference type="InterPro" id="IPR008265">
    <property type="entry name" value="Lipase_GDSL_AS"/>
</dbReference>
<dbReference type="CDD" id="cd01822">
    <property type="entry name" value="Lysophospholipase_L1_like"/>
    <property type="match status" value="1"/>
</dbReference>
<dbReference type="Gene3D" id="3.40.50.1110">
    <property type="entry name" value="SGNH hydrolase"/>
    <property type="match status" value="1"/>
</dbReference>
<dbReference type="InterPro" id="IPR051532">
    <property type="entry name" value="Ester_Hydrolysis_Enzymes"/>
</dbReference>
<dbReference type="KEGG" id="opf:CBP31_11505"/>
<evidence type="ECO:0000259" key="2">
    <source>
        <dbReference type="Pfam" id="PF13472"/>
    </source>
</evidence>
<feature type="domain" description="SGNH hydrolase-type esterase" evidence="2">
    <location>
        <begin position="23"/>
        <end position="184"/>
    </location>
</feature>
<dbReference type="PANTHER" id="PTHR30383:SF24">
    <property type="entry name" value="THIOESTERASE 1_PROTEASE 1_LYSOPHOSPHOLIPASE L1"/>
    <property type="match status" value="1"/>
</dbReference>
<evidence type="ECO:0000256" key="1">
    <source>
        <dbReference type="SAM" id="SignalP"/>
    </source>
</evidence>